<dbReference type="OrthoDB" id="7366859at2"/>
<evidence type="ECO:0000313" key="2">
    <source>
        <dbReference type="Proteomes" id="UP000284605"/>
    </source>
</evidence>
<evidence type="ECO:0000313" key="1">
    <source>
        <dbReference type="EMBL" id="RJF94800.1"/>
    </source>
</evidence>
<gene>
    <name evidence="1" type="ORF">D3874_03010</name>
</gene>
<keyword evidence="2" id="KW-1185">Reference proteome</keyword>
<dbReference type="Proteomes" id="UP000284605">
    <property type="component" value="Unassembled WGS sequence"/>
</dbReference>
<accession>A0A418WU64</accession>
<dbReference type="EMBL" id="QYUK01000008">
    <property type="protein sequence ID" value="RJF94800.1"/>
    <property type="molecule type" value="Genomic_DNA"/>
</dbReference>
<dbReference type="AlphaFoldDB" id="A0A418WU64"/>
<protein>
    <submittedName>
        <fullName evidence="1">Uncharacterized protein</fullName>
    </submittedName>
</protein>
<name>A0A418WU64_9PROT</name>
<organism evidence="1 2">
    <name type="scientific">Oleomonas cavernae</name>
    <dbReference type="NCBI Taxonomy" id="2320859"/>
    <lineage>
        <taxon>Bacteria</taxon>
        <taxon>Pseudomonadati</taxon>
        <taxon>Pseudomonadota</taxon>
        <taxon>Alphaproteobacteria</taxon>
        <taxon>Acetobacterales</taxon>
        <taxon>Acetobacteraceae</taxon>
        <taxon>Oleomonas</taxon>
    </lineage>
</organism>
<dbReference type="RefSeq" id="WP_119776327.1">
    <property type="nucleotide sequence ID" value="NZ_QYUK01000008.1"/>
</dbReference>
<sequence length="372" mass="38707">MSAKGDAAAKGAGNVMAQTSGIADAVEDGHHMRAVTQSYDGATDTFGEVVKNTDIGSETNIPRLQTVGKMISDMGKEVQKLVGGTLPGFKLTMRSQGVGGADGYGMRLIINAASGGERRLLVDDPNDYDGIIAQWLANLSGTMGGLDGDDRKAMKGIDWSDPQAGVKALAEAIERAAHPFVPPVAAMRDGGQVGNGTWNVDSVLAQYAGGGTIGLAGGEWVTRASSVTAQTRPWLDMVNRTGRLPANDNGLDGIIRTLRLDVGRDARRAIDAAGRQPVNTPIALVTPPPIADASATGSNGGASVAAADFNALRRDIQAMAEMLRQVVDVLVSGQNGQAEDNAELRREVHAMTRELATTNAQVTKLAARRGAA</sequence>
<reference evidence="1 2" key="1">
    <citation type="submission" date="2018-09" db="EMBL/GenBank/DDBJ databases">
        <authorList>
            <person name="Zhu H."/>
        </authorList>
    </citation>
    <scope>NUCLEOTIDE SEQUENCE [LARGE SCALE GENOMIC DNA]</scope>
    <source>
        <strain evidence="1 2">K1W22B-8</strain>
    </source>
</reference>
<comment type="caution">
    <text evidence="1">The sequence shown here is derived from an EMBL/GenBank/DDBJ whole genome shotgun (WGS) entry which is preliminary data.</text>
</comment>
<proteinExistence type="predicted"/>